<dbReference type="Proteomes" id="UP000886885">
    <property type="component" value="Chromosome 14A"/>
</dbReference>
<dbReference type="OrthoDB" id="1908104at2759"/>
<evidence type="ECO:0000313" key="4">
    <source>
        <dbReference type="Proteomes" id="UP000886885"/>
    </source>
</evidence>
<dbReference type="GO" id="GO:0004869">
    <property type="term" value="F:cysteine-type endopeptidase inhibitor activity"/>
    <property type="evidence" value="ECO:0007669"/>
    <property type="project" value="InterPro"/>
</dbReference>
<dbReference type="EMBL" id="JAAWWB010000027">
    <property type="protein sequence ID" value="KAG6750041.1"/>
    <property type="molecule type" value="Genomic_DNA"/>
</dbReference>
<keyword evidence="1" id="KW-0732">Signal</keyword>
<dbReference type="PANTHER" id="PTHR47373">
    <property type="entry name" value="CYSTEINE PROTEINASE INHIBITOR 2"/>
    <property type="match status" value="1"/>
</dbReference>
<dbReference type="Pfam" id="PF16845">
    <property type="entry name" value="SQAPI"/>
    <property type="match status" value="1"/>
</dbReference>
<accession>A0A8X7YFZ0</accession>
<dbReference type="InterPro" id="IPR000010">
    <property type="entry name" value="Cystatin_dom"/>
</dbReference>
<dbReference type="SMART" id="SM00043">
    <property type="entry name" value="CY"/>
    <property type="match status" value="1"/>
</dbReference>
<feature type="domain" description="Cystatin" evidence="2">
    <location>
        <begin position="32"/>
        <end position="131"/>
    </location>
</feature>
<organism evidence="3 4">
    <name type="scientific">Populus tomentosa</name>
    <name type="common">Chinese white poplar</name>
    <dbReference type="NCBI Taxonomy" id="118781"/>
    <lineage>
        <taxon>Eukaryota</taxon>
        <taxon>Viridiplantae</taxon>
        <taxon>Streptophyta</taxon>
        <taxon>Embryophyta</taxon>
        <taxon>Tracheophyta</taxon>
        <taxon>Spermatophyta</taxon>
        <taxon>Magnoliopsida</taxon>
        <taxon>eudicotyledons</taxon>
        <taxon>Gunneridae</taxon>
        <taxon>Pentapetalae</taxon>
        <taxon>rosids</taxon>
        <taxon>fabids</taxon>
        <taxon>Malpighiales</taxon>
        <taxon>Salicaceae</taxon>
        <taxon>Saliceae</taxon>
        <taxon>Populus</taxon>
    </lineage>
</organism>
<dbReference type="CDD" id="cd00042">
    <property type="entry name" value="CY"/>
    <property type="match status" value="1"/>
</dbReference>
<comment type="caution">
    <text evidence="3">The sequence shown here is derived from an EMBL/GenBank/DDBJ whole genome shotgun (WGS) entry which is preliminary data.</text>
</comment>
<gene>
    <name evidence="3" type="ORF">POTOM_047119</name>
</gene>
<sequence length="215" mass="24156">MAKLMKSSVPFLACFLVLSMLLVSGVSGYRGGMVGGRSEVSNVKTNKQVQELGRFSVKEFNRHRSLYWNGGGVGKLMFSEVVEAQKQVVSGLKYYLNIVATTQNGEKRMFDSVVVVQPGLRTTELLTFEPSAKLMYDQVHMIFCHTSGEGQDGSLDMFASSIHRRVWVRLSLCPNGDPSGHHIMPRKRSFTEILFVRGGECLFSWEKLSYIRDKC</sequence>
<evidence type="ECO:0000259" key="2">
    <source>
        <dbReference type="SMART" id="SM00043"/>
    </source>
</evidence>
<reference evidence="3" key="1">
    <citation type="journal article" date="2020" name="bioRxiv">
        <title>Hybrid origin of Populus tomentosa Carr. identified through genome sequencing and phylogenomic analysis.</title>
        <authorList>
            <person name="An X."/>
            <person name="Gao K."/>
            <person name="Chen Z."/>
            <person name="Li J."/>
            <person name="Yang X."/>
            <person name="Yang X."/>
            <person name="Zhou J."/>
            <person name="Guo T."/>
            <person name="Zhao T."/>
            <person name="Huang S."/>
            <person name="Miao D."/>
            <person name="Khan W.U."/>
            <person name="Rao P."/>
            <person name="Ye M."/>
            <person name="Lei B."/>
            <person name="Liao W."/>
            <person name="Wang J."/>
            <person name="Ji L."/>
            <person name="Li Y."/>
            <person name="Guo B."/>
            <person name="Mustafa N.S."/>
            <person name="Li S."/>
            <person name="Yun Q."/>
            <person name="Keller S.R."/>
            <person name="Mao J."/>
            <person name="Zhang R."/>
            <person name="Strauss S.H."/>
        </authorList>
    </citation>
    <scope>NUCLEOTIDE SEQUENCE</scope>
    <source>
        <strain evidence="3">GM15</strain>
        <tissue evidence="3">Leaf</tissue>
    </source>
</reference>
<keyword evidence="4" id="KW-1185">Reference proteome</keyword>
<proteinExistence type="predicted"/>
<name>A0A8X7YFZ0_POPTO</name>
<dbReference type="PANTHER" id="PTHR47373:SF1">
    <property type="entry name" value="CYSTEINE PROTEINASE INHIBITOR 2"/>
    <property type="match status" value="1"/>
</dbReference>
<protein>
    <recommendedName>
        <fullName evidence="2">Cystatin domain-containing protein</fullName>
    </recommendedName>
</protein>
<feature type="chain" id="PRO_5036475211" description="Cystatin domain-containing protein" evidence="1">
    <location>
        <begin position="29"/>
        <end position="215"/>
    </location>
</feature>
<feature type="signal peptide" evidence="1">
    <location>
        <begin position="1"/>
        <end position="28"/>
    </location>
</feature>
<evidence type="ECO:0000256" key="1">
    <source>
        <dbReference type="SAM" id="SignalP"/>
    </source>
</evidence>
<dbReference type="AlphaFoldDB" id="A0A8X7YFZ0"/>
<evidence type="ECO:0000313" key="3">
    <source>
        <dbReference type="EMBL" id="KAG6750041.1"/>
    </source>
</evidence>